<keyword evidence="4" id="KW-0813">Transport</keyword>
<evidence type="ECO:0000256" key="5">
    <source>
        <dbReference type="ARBA" id="ARBA00022490"/>
    </source>
</evidence>
<dbReference type="Ensembl" id="ENSPMGT00000008027.1">
    <property type="protein sequence ID" value="ENSPMGP00000007545.1"/>
    <property type="gene ID" value="ENSPMGG00000005699.1"/>
</dbReference>
<dbReference type="PROSITE" id="PS50195">
    <property type="entry name" value="PX"/>
    <property type="match status" value="1"/>
</dbReference>
<dbReference type="GO" id="GO:1901981">
    <property type="term" value="F:phosphatidylinositol phosphate binding"/>
    <property type="evidence" value="ECO:0007669"/>
    <property type="project" value="TreeGrafter"/>
</dbReference>
<dbReference type="GO" id="GO:0016050">
    <property type="term" value="P:vesicle organization"/>
    <property type="evidence" value="ECO:0007669"/>
    <property type="project" value="TreeGrafter"/>
</dbReference>
<dbReference type="Pfam" id="PF00787">
    <property type="entry name" value="PX"/>
    <property type="match status" value="1"/>
</dbReference>
<evidence type="ECO:0000256" key="1">
    <source>
        <dbReference type="ARBA" id="ARBA00004177"/>
    </source>
</evidence>
<dbReference type="AlphaFoldDB" id="A0A3B3ZSP2"/>
<evidence type="ECO:0000256" key="8">
    <source>
        <dbReference type="ARBA" id="ARBA00023121"/>
    </source>
</evidence>
<feature type="domain" description="PX" evidence="11">
    <location>
        <begin position="18"/>
        <end position="135"/>
    </location>
</feature>
<keyword evidence="6" id="KW-0967">Endosome</keyword>
<keyword evidence="5" id="KW-0963">Cytoplasm</keyword>
<reference evidence="12" key="2">
    <citation type="submission" date="2025-09" db="UniProtKB">
        <authorList>
            <consortium name="Ensembl"/>
        </authorList>
    </citation>
    <scope>IDENTIFICATION</scope>
</reference>
<evidence type="ECO:0000313" key="13">
    <source>
        <dbReference type="Proteomes" id="UP000261520"/>
    </source>
</evidence>
<evidence type="ECO:0000256" key="4">
    <source>
        <dbReference type="ARBA" id="ARBA00022448"/>
    </source>
</evidence>
<dbReference type="PANTHER" id="PTHR46209">
    <property type="entry name" value="PX DOMAIN-CONTAINING PROTEIN"/>
    <property type="match status" value="1"/>
</dbReference>
<evidence type="ECO:0000259" key="11">
    <source>
        <dbReference type="PROSITE" id="PS50195"/>
    </source>
</evidence>
<reference evidence="12" key="1">
    <citation type="submission" date="2025-08" db="UniProtKB">
        <authorList>
            <consortium name="Ensembl"/>
        </authorList>
    </citation>
    <scope>IDENTIFICATION</scope>
</reference>
<evidence type="ECO:0000256" key="3">
    <source>
        <dbReference type="ARBA" id="ARBA00010883"/>
    </source>
</evidence>
<dbReference type="Proteomes" id="UP000261520">
    <property type="component" value="Unplaced"/>
</dbReference>
<proteinExistence type="inferred from homology"/>
<dbReference type="GO" id="GO:0006886">
    <property type="term" value="P:intracellular protein transport"/>
    <property type="evidence" value="ECO:0007669"/>
    <property type="project" value="InterPro"/>
</dbReference>
<organism evidence="12 13">
    <name type="scientific">Periophthalmus magnuspinnatus</name>
    <dbReference type="NCBI Taxonomy" id="409849"/>
    <lineage>
        <taxon>Eukaryota</taxon>
        <taxon>Metazoa</taxon>
        <taxon>Chordata</taxon>
        <taxon>Craniata</taxon>
        <taxon>Vertebrata</taxon>
        <taxon>Euteleostomi</taxon>
        <taxon>Actinopterygii</taxon>
        <taxon>Neopterygii</taxon>
        <taxon>Teleostei</taxon>
        <taxon>Neoteleostei</taxon>
        <taxon>Acanthomorphata</taxon>
        <taxon>Gobiaria</taxon>
        <taxon>Gobiiformes</taxon>
        <taxon>Gobioidei</taxon>
        <taxon>Gobiidae</taxon>
        <taxon>Oxudercinae</taxon>
        <taxon>Periophthalmus</taxon>
    </lineage>
</organism>
<comment type="subcellular location">
    <subcellularLocation>
        <location evidence="2">Cytoplasm</location>
    </subcellularLocation>
    <subcellularLocation>
        <location evidence="10">Endomembrane system</location>
        <topology evidence="10">Peripheral membrane protein</topology>
        <orientation evidence="10">Cytoplasmic side</orientation>
    </subcellularLocation>
    <subcellularLocation>
        <location evidence="1">Endosome</location>
    </subcellularLocation>
</comment>
<accession>A0A3B3ZSP2</accession>
<dbReference type="PANTHER" id="PTHR46209:SF2">
    <property type="entry name" value="SORTING NEXIN-10"/>
    <property type="match status" value="1"/>
</dbReference>
<dbReference type="GO" id="GO:0005768">
    <property type="term" value="C:endosome"/>
    <property type="evidence" value="ECO:0007669"/>
    <property type="project" value="UniProtKB-SubCell"/>
</dbReference>
<keyword evidence="7" id="KW-0653">Protein transport</keyword>
<sequence>MHKTLTRGDWPRSREGEFISITVRDPRVYKQDIWHMYLDYEICLETNSMCFRKKWSSVRRRYSEFVWLRQSLQQNALIIELPKLPPWLPFFHLRSPEQVALRMKGLQMFLELVVQSPLLLSDSRLHLFLQSKLSVGRMERCAQGRTRYTVAEAIHRSSSACVPPLEDKSSCDSDYER</sequence>
<evidence type="ECO:0000256" key="6">
    <source>
        <dbReference type="ARBA" id="ARBA00022753"/>
    </source>
</evidence>
<dbReference type="InterPro" id="IPR043544">
    <property type="entry name" value="SNX10/11"/>
</dbReference>
<evidence type="ECO:0000256" key="7">
    <source>
        <dbReference type="ARBA" id="ARBA00022927"/>
    </source>
</evidence>
<keyword evidence="9" id="KW-0472">Membrane</keyword>
<dbReference type="InterPro" id="IPR001683">
    <property type="entry name" value="PX_dom"/>
</dbReference>
<evidence type="ECO:0000256" key="10">
    <source>
        <dbReference type="ARBA" id="ARBA00029433"/>
    </source>
</evidence>
<evidence type="ECO:0000313" key="12">
    <source>
        <dbReference type="Ensembl" id="ENSPMGP00000007545.1"/>
    </source>
</evidence>
<name>A0A3B3ZSP2_9GOBI</name>
<evidence type="ECO:0000256" key="2">
    <source>
        <dbReference type="ARBA" id="ARBA00004496"/>
    </source>
</evidence>
<dbReference type="SUPFAM" id="SSF64268">
    <property type="entry name" value="PX domain"/>
    <property type="match status" value="1"/>
</dbReference>
<evidence type="ECO:0000256" key="9">
    <source>
        <dbReference type="ARBA" id="ARBA00023136"/>
    </source>
</evidence>
<keyword evidence="8" id="KW-0446">Lipid-binding</keyword>
<keyword evidence="13" id="KW-1185">Reference proteome</keyword>
<dbReference type="Gene3D" id="3.30.1520.10">
    <property type="entry name" value="Phox-like domain"/>
    <property type="match status" value="1"/>
</dbReference>
<dbReference type="GO" id="GO:0060271">
    <property type="term" value="P:cilium assembly"/>
    <property type="evidence" value="ECO:0007669"/>
    <property type="project" value="TreeGrafter"/>
</dbReference>
<dbReference type="SMART" id="SM00312">
    <property type="entry name" value="PX"/>
    <property type="match status" value="1"/>
</dbReference>
<protein>
    <recommendedName>
        <fullName evidence="11">PX domain-containing protein</fullName>
    </recommendedName>
</protein>
<comment type="similarity">
    <text evidence="3">Belongs to the sorting nexin family.</text>
</comment>
<dbReference type="InterPro" id="IPR036871">
    <property type="entry name" value="PX_dom_sf"/>
</dbReference>